<evidence type="ECO:0000256" key="2">
    <source>
        <dbReference type="ARBA" id="ARBA00006402"/>
    </source>
</evidence>
<evidence type="ECO:0000259" key="9">
    <source>
        <dbReference type="PROSITE" id="PS50109"/>
    </source>
</evidence>
<keyword evidence="4" id="KW-0597">Phosphoprotein</keyword>
<dbReference type="InterPro" id="IPR003594">
    <property type="entry name" value="HATPase_dom"/>
</dbReference>
<dbReference type="Pfam" id="PF02518">
    <property type="entry name" value="HATPase_c"/>
    <property type="match status" value="1"/>
</dbReference>
<comment type="catalytic activity">
    <reaction evidence="1">
        <text>ATP + protein L-histidine = ADP + protein N-phospho-L-histidine.</text>
        <dbReference type="EC" id="2.7.13.3"/>
    </reaction>
</comment>
<keyword evidence="6 10" id="KW-0418">Kinase</keyword>
<dbReference type="InterPro" id="IPR005467">
    <property type="entry name" value="His_kinase_dom"/>
</dbReference>
<dbReference type="KEGG" id="syn:sll1888"/>
<dbReference type="PaxDb" id="1148-1653286"/>
<dbReference type="InterPro" id="IPR036890">
    <property type="entry name" value="HATPase_C_sf"/>
</dbReference>
<evidence type="ECO:0000256" key="7">
    <source>
        <dbReference type="ARBA" id="ARBA00023012"/>
    </source>
</evidence>
<evidence type="ECO:0000256" key="6">
    <source>
        <dbReference type="ARBA" id="ARBA00022777"/>
    </source>
</evidence>
<dbReference type="Gene3D" id="1.10.287.130">
    <property type="match status" value="1"/>
</dbReference>
<feature type="domain" description="Histidine kinase" evidence="9">
    <location>
        <begin position="200"/>
        <end position="430"/>
    </location>
</feature>
<dbReference type="SMART" id="SM00387">
    <property type="entry name" value="HATPase_c"/>
    <property type="match status" value="1"/>
</dbReference>
<protein>
    <recommendedName>
        <fullName evidence="8">Circadian input-output histidine kinase CikA</fullName>
        <ecNumber evidence="3">2.7.13.3</ecNumber>
    </recommendedName>
</protein>
<dbReference type="Gene3D" id="3.30.450.40">
    <property type="match status" value="1"/>
</dbReference>
<dbReference type="FunFam" id="3.30.565.10:FF:000010">
    <property type="entry name" value="Sensor histidine kinase RcsC"/>
    <property type="match status" value="1"/>
</dbReference>
<dbReference type="Proteomes" id="UP000001425">
    <property type="component" value="Chromosome"/>
</dbReference>
<dbReference type="EMBL" id="BA000022">
    <property type="protein sequence ID" value="BAA18201.1"/>
    <property type="molecule type" value="Genomic_DNA"/>
</dbReference>
<gene>
    <name evidence="10" type="ordered locus">sll1888</name>
</gene>
<sequence length="432" mass="47413">MGQPSDLTESTLRFSSLDPLHPPVISQLTAIAKRIRRNSLHLPTIWQEAVDSIGSTLGVSRCLLLTKDFQSRHLQIEAEFCQPTVTAFAALIVPEESEIWRQLFEQHQPITLYNVQFQGEDLGGLWIFPTLYQDQANGYLCLQQVGPAPGPWHPETEALLQELAEQTGTAIAHATLYQELTQATKAAEEASRLKSEFLASTTHELRTPLNGIIGFLRLILDDMADSEAEKHEFVEEAYQSALLLLNLINDILDLAKIEAGRVGIELEVVDFSEVLQATENFALPQAQNKGLSFNLTAPNQGPLLVYGNQRWLLQVMLNIVGNAIKFTHEGGITVAVEVMPRTVLWEGVQKPGLLKVSVGDTGIGVSLEQQSKLFKKFVQIDGSHSKAYGGTGLGLVISQKLVETMGGKVAFFSMGEGLGSTVTFTVLLEELP</sequence>
<evidence type="ECO:0000256" key="1">
    <source>
        <dbReference type="ARBA" id="ARBA00000085"/>
    </source>
</evidence>
<evidence type="ECO:0000313" key="11">
    <source>
        <dbReference type="Proteomes" id="UP000001425"/>
    </source>
</evidence>
<evidence type="ECO:0000256" key="5">
    <source>
        <dbReference type="ARBA" id="ARBA00022679"/>
    </source>
</evidence>
<dbReference type="InterPro" id="IPR029016">
    <property type="entry name" value="GAF-like_dom_sf"/>
</dbReference>
<evidence type="ECO:0000256" key="3">
    <source>
        <dbReference type="ARBA" id="ARBA00012438"/>
    </source>
</evidence>
<dbReference type="InterPro" id="IPR004358">
    <property type="entry name" value="Sig_transdc_His_kin-like_C"/>
</dbReference>
<dbReference type="InterPro" id="IPR003018">
    <property type="entry name" value="GAF"/>
</dbReference>
<dbReference type="PIR" id="S75640">
    <property type="entry name" value="S75640"/>
</dbReference>
<dbReference type="EC" id="2.7.13.3" evidence="3"/>
<dbReference type="EnsemblBacteria" id="BAA18201">
    <property type="protein sequence ID" value="BAA18201"/>
    <property type="gene ID" value="BAA18201"/>
</dbReference>
<dbReference type="SUPFAM" id="SSF47384">
    <property type="entry name" value="Homodimeric domain of signal transducing histidine kinase"/>
    <property type="match status" value="1"/>
</dbReference>
<dbReference type="AlphaFoldDB" id="P74115"/>
<dbReference type="PRINTS" id="PR00344">
    <property type="entry name" value="BCTRLSENSOR"/>
</dbReference>
<keyword evidence="5" id="KW-0808">Transferase</keyword>
<proteinExistence type="inferred from homology"/>
<dbReference type="SUPFAM" id="SSF55781">
    <property type="entry name" value="GAF domain-like"/>
    <property type="match status" value="1"/>
</dbReference>
<dbReference type="STRING" id="1148.gene:10499074"/>
<dbReference type="PROSITE" id="PS50109">
    <property type="entry name" value="HIS_KIN"/>
    <property type="match status" value="1"/>
</dbReference>
<dbReference type="CDD" id="cd00082">
    <property type="entry name" value="HisKA"/>
    <property type="match status" value="1"/>
</dbReference>
<reference evidence="10 11" key="1">
    <citation type="journal article" date="1995" name="DNA Res.">
        <title>Sequence analysis of the genome of the unicellular cyanobacterium Synechocystis sp. strain PCC6803. I. Sequence features in the 1 Mb region from map positions 64% to 92% of the genome.</title>
        <authorList>
            <person name="Kaneko T."/>
            <person name="Tanaka A."/>
            <person name="Sato S."/>
            <person name="Kotani H."/>
            <person name="Sazuka T."/>
            <person name="Miyajima N."/>
            <person name="Sugiura M."/>
            <person name="Tabata S."/>
        </authorList>
    </citation>
    <scope>NUCLEOTIDE SEQUENCE [LARGE SCALE GENOMIC DNA]</scope>
    <source>
        <strain evidence="11">ATCC 27184 / PCC 6803 / Kazusa</strain>
    </source>
</reference>
<dbReference type="Pfam" id="PF01590">
    <property type="entry name" value="GAF"/>
    <property type="match status" value="1"/>
</dbReference>
<dbReference type="PANTHER" id="PTHR43047">
    <property type="entry name" value="TWO-COMPONENT HISTIDINE PROTEIN KINASE"/>
    <property type="match status" value="1"/>
</dbReference>
<evidence type="ECO:0000256" key="8">
    <source>
        <dbReference type="ARBA" id="ARBA00074306"/>
    </source>
</evidence>
<keyword evidence="7" id="KW-0902">Two-component regulatory system</keyword>
<reference evidence="10 11" key="2">
    <citation type="journal article" date="1996" name="DNA Res.">
        <title>Sequence analysis of the genome of the unicellular cyanobacterium Synechocystis sp. strain PCC6803. II. Sequence determination of the entire genome and assignment of potential protein-coding regions.</title>
        <authorList>
            <person name="Kaneko T."/>
            <person name="Sato S."/>
            <person name="Kotani H."/>
            <person name="Tanaka A."/>
            <person name="Asamizu E."/>
            <person name="Nakamura Y."/>
            <person name="Miyajima N."/>
            <person name="Hirosawa M."/>
            <person name="Sugiura M."/>
            <person name="Sasamoto S."/>
            <person name="Kimura T."/>
            <person name="Hosouchi T."/>
            <person name="Matsuno A."/>
            <person name="Muraki A."/>
            <person name="Nakazaki N."/>
            <person name="Naruo K."/>
            <person name="Okumura S."/>
            <person name="Shimpo S."/>
            <person name="Takeuchi C."/>
            <person name="Wada T."/>
            <person name="Watanabe A."/>
            <person name="Yamada M."/>
            <person name="Yasuda M."/>
            <person name="Tabata S."/>
        </authorList>
    </citation>
    <scope>NUCLEOTIDE SEQUENCE [LARGE SCALE GENOMIC DNA]</scope>
    <source>
        <strain evidence="11">ATCC 27184 / PCC 6803 / Kazusa</strain>
    </source>
</reference>
<keyword evidence="11" id="KW-1185">Reference proteome</keyword>
<comment type="similarity">
    <text evidence="2">In the N-terminal section; belongs to the phytochrome family.</text>
</comment>
<dbReference type="SMART" id="SM00065">
    <property type="entry name" value="GAF"/>
    <property type="match status" value="1"/>
</dbReference>
<dbReference type="SUPFAM" id="SSF55874">
    <property type="entry name" value="ATPase domain of HSP90 chaperone/DNA topoisomerase II/histidine kinase"/>
    <property type="match status" value="1"/>
</dbReference>
<dbReference type="GO" id="GO:0000155">
    <property type="term" value="F:phosphorelay sensor kinase activity"/>
    <property type="evidence" value="ECO:0007669"/>
    <property type="project" value="InterPro"/>
</dbReference>
<dbReference type="Pfam" id="PF00512">
    <property type="entry name" value="HisKA"/>
    <property type="match status" value="1"/>
</dbReference>
<dbReference type="InterPro" id="IPR003661">
    <property type="entry name" value="HisK_dim/P_dom"/>
</dbReference>
<dbReference type="IntAct" id="P74115">
    <property type="interactions" value="1"/>
</dbReference>
<name>P74115_SYNY3</name>
<evidence type="ECO:0000313" key="10">
    <source>
        <dbReference type="EMBL" id="BAA18201.1"/>
    </source>
</evidence>
<dbReference type="CDD" id="cd16922">
    <property type="entry name" value="HATPase_EvgS-ArcB-TorS-like"/>
    <property type="match status" value="1"/>
</dbReference>
<dbReference type="InterPro" id="IPR036097">
    <property type="entry name" value="HisK_dim/P_sf"/>
</dbReference>
<dbReference type="Gene3D" id="3.30.565.10">
    <property type="entry name" value="Histidine kinase-like ATPase, C-terminal domain"/>
    <property type="match status" value="1"/>
</dbReference>
<dbReference type="SMART" id="SM00388">
    <property type="entry name" value="HisKA"/>
    <property type="match status" value="1"/>
</dbReference>
<dbReference type="InParanoid" id="P74115"/>
<dbReference type="eggNOG" id="COG2205">
    <property type="taxonomic scope" value="Bacteria"/>
</dbReference>
<dbReference type="PhylomeDB" id="P74115"/>
<organism evidence="10 11">
    <name type="scientific">Synechocystis sp. (strain ATCC 27184 / PCC 6803 / Kazusa)</name>
    <dbReference type="NCBI Taxonomy" id="1111708"/>
    <lineage>
        <taxon>Bacteria</taxon>
        <taxon>Bacillati</taxon>
        <taxon>Cyanobacteriota</taxon>
        <taxon>Cyanophyceae</taxon>
        <taxon>Synechococcales</taxon>
        <taxon>Merismopediaceae</taxon>
        <taxon>Synechocystis</taxon>
    </lineage>
</organism>
<evidence type="ECO:0000256" key="4">
    <source>
        <dbReference type="ARBA" id="ARBA00022553"/>
    </source>
</evidence>
<accession>P74115</accession>